<dbReference type="PANTHER" id="PTHR14445">
    <property type="entry name" value="GRB10 INTERACTING GYF PROTEIN"/>
    <property type="match status" value="1"/>
</dbReference>
<dbReference type="SUPFAM" id="SSF55277">
    <property type="entry name" value="GYF domain"/>
    <property type="match status" value="1"/>
</dbReference>
<name>A0A8H7BSR1_9FUNG</name>
<dbReference type="Gene3D" id="3.30.1490.40">
    <property type="match status" value="1"/>
</dbReference>
<dbReference type="EMBL" id="JABAYA010000027">
    <property type="protein sequence ID" value="KAF7729266.1"/>
    <property type="molecule type" value="Genomic_DNA"/>
</dbReference>
<proteinExistence type="predicted"/>
<evidence type="ECO:0000313" key="5">
    <source>
        <dbReference type="Proteomes" id="UP000605846"/>
    </source>
</evidence>
<feature type="compositionally biased region" description="Polar residues" evidence="2">
    <location>
        <begin position="913"/>
        <end position="930"/>
    </location>
</feature>
<feature type="compositionally biased region" description="Polar residues" evidence="2">
    <location>
        <begin position="856"/>
        <end position="865"/>
    </location>
</feature>
<feature type="compositionally biased region" description="Low complexity" evidence="2">
    <location>
        <begin position="939"/>
        <end position="962"/>
    </location>
</feature>
<evidence type="ECO:0000256" key="1">
    <source>
        <dbReference type="SAM" id="Coils"/>
    </source>
</evidence>
<feature type="compositionally biased region" description="Polar residues" evidence="2">
    <location>
        <begin position="749"/>
        <end position="767"/>
    </location>
</feature>
<protein>
    <recommendedName>
        <fullName evidence="3">GYF domain-containing protein</fullName>
    </recommendedName>
</protein>
<feature type="region of interest" description="Disordered" evidence="2">
    <location>
        <begin position="1040"/>
        <end position="1086"/>
    </location>
</feature>
<feature type="region of interest" description="Disordered" evidence="2">
    <location>
        <begin position="580"/>
        <end position="600"/>
    </location>
</feature>
<gene>
    <name evidence="4" type="ORF">EC973_004796</name>
</gene>
<sequence length="1185" mass="128570">MTTNMNFGPEWMRGNFPKRSNTLESQTSMRSMLPTNSYSSGTGYAQTESFGNREQTMLFSSTATEEPADTNTFKYSREFMLSLYKPSELPVDFERHEYAAVEESLGPLAFEELSETEKKYFEQLLAGPVHSDVSRRIISNSDKNERGERTNVQRNHRDMYSSPMHSPASENAPLTPGRMNMTRSKGRVGDYFARDRDHYGKRNENETMKRWESHSSIDQNPDAPSPNKSADGESEEPAWGGVNRDTLGSFDSNGVFRLGSATGTGDSLEEAKPYREWHNEDAGRGKNFRHQSDEVPKDVFNNQFKSATDHSSSAFSGVLDQSLSSNMFGSNADLGSGAASSAIFGGGLPNSDSAPRKPVDRYKWFYRDPSGNIQGPFEAQEMQEWYKAGFFSATLLVKREDEARFEPLASLIRMVGNEDQPFLVPYPQAATGASTVNSRHDLSGALPSHTRGITESFGRGPSSATTMFGSAAALDSPGANLFGAVSGGGDVSAGYGSKYHPFGGISGISSSFLNQPMSPNPTTPQGPSVLQGHFNSFGSSLLGTREGVSPWGEVPRTPSWLANNQNDVFASANLGMSPLLQRQQQQQQQPTMSPLFASNMGSNSGLLDYQRAMNDQLEQHQHYMQLLQQKQQQHLQFQQQLQQQQLQQQQLQHQQQQTEYSSPMLQTQQLDLQQNAFKKQVQSLEQASALSPVVRAANANALGGWSSVPGTPLGTDAPSSPWGSIVAPAIPSKVSEELSSKAPGAQSPRAPSSPQVKYQPTSQQKTATTEKDQDSTQTDGIVQSVANINIEDNNDDWKTPVASPVTKQQTPPKKMTTSPTISFPAVKPVSLREIQAEEMRKQEEIKQKAKAANVTHAPTTVSTESVPPKAAGWNSAPWARESVAKGPSLREIQELEAKEAEIRKEAERQAAESTIQQGSHTNASPSTNLSWGVVVPPKASTTNGTSVTSSSSSISPAWGATSAPKKTLREIQQEEEEALKKKAKAQQASLMTSNLGATPSTVKGYAGVAGTAKISSQNNGGAWTTVTSNRSTAKVVASSTTSSITTATQSATARSSQSNGSASLASTPSQPAASRRVENEQKSPSDDFCRWCKQTLRGLNAGVNADEILQMLLSFPLDGSSAEIIQDIIYANSTSMDGRRFAEEFMKRRKADLAGKLNVIVPLGSTVEDDSFTVVTKKGKKKQQA</sequence>
<dbReference type="Pfam" id="PF02213">
    <property type="entry name" value="GYF"/>
    <property type="match status" value="1"/>
</dbReference>
<dbReference type="CDD" id="cd00072">
    <property type="entry name" value="GYF"/>
    <property type="match status" value="1"/>
</dbReference>
<dbReference type="GO" id="GO:0005829">
    <property type="term" value="C:cytosol"/>
    <property type="evidence" value="ECO:0007669"/>
    <property type="project" value="TreeGrafter"/>
</dbReference>
<dbReference type="InterPro" id="IPR035445">
    <property type="entry name" value="GYF-like_dom_sf"/>
</dbReference>
<dbReference type="InterPro" id="IPR003169">
    <property type="entry name" value="GYF"/>
</dbReference>
<feature type="region of interest" description="Disordered" evidence="2">
    <location>
        <begin position="902"/>
        <end position="964"/>
    </location>
</feature>
<reference evidence="4" key="1">
    <citation type="submission" date="2020-01" db="EMBL/GenBank/DDBJ databases">
        <title>Genome Sequencing of Three Apophysomyces-Like Fungal Strains Confirms a Novel Fungal Genus in the Mucoromycota with divergent Burkholderia-like Endosymbiotic Bacteria.</title>
        <authorList>
            <person name="Stajich J.E."/>
            <person name="Macias A.M."/>
            <person name="Carter-House D."/>
            <person name="Lovett B."/>
            <person name="Kasson L.R."/>
            <person name="Berry K."/>
            <person name="Grigoriev I."/>
            <person name="Chang Y."/>
            <person name="Spatafora J."/>
            <person name="Kasson M.T."/>
        </authorList>
    </citation>
    <scope>NUCLEOTIDE SEQUENCE</scope>
    <source>
        <strain evidence="4">NRRL A-21654</strain>
    </source>
</reference>
<dbReference type="SMART" id="SM00444">
    <property type="entry name" value="GYF"/>
    <property type="match status" value="1"/>
</dbReference>
<feature type="region of interest" description="Disordered" evidence="2">
    <location>
        <begin position="137"/>
        <end position="246"/>
    </location>
</feature>
<feature type="compositionally biased region" description="Low complexity" evidence="2">
    <location>
        <begin position="806"/>
        <end position="820"/>
    </location>
</feature>
<organism evidence="4 5">
    <name type="scientific">Apophysomyces ossiformis</name>
    <dbReference type="NCBI Taxonomy" id="679940"/>
    <lineage>
        <taxon>Eukaryota</taxon>
        <taxon>Fungi</taxon>
        <taxon>Fungi incertae sedis</taxon>
        <taxon>Mucoromycota</taxon>
        <taxon>Mucoromycotina</taxon>
        <taxon>Mucoromycetes</taxon>
        <taxon>Mucorales</taxon>
        <taxon>Mucorineae</taxon>
        <taxon>Mucoraceae</taxon>
        <taxon>Apophysomyces</taxon>
    </lineage>
</organism>
<feature type="compositionally biased region" description="Basic and acidic residues" evidence="2">
    <location>
        <begin position="192"/>
        <end position="215"/>
    </location>
</feature>
<feature type="coiled-coil region" evidence="1">
    <location>
        <begin position="627"/>
        <end position="654"/>
    </location>
</feature>
<comment type="caution">
    <text evidence="4">The sequence shown here is derived from an EMBL/GenBank/DDBJ whole genome shotgun (WGS) entry which is preliminary data.</text>
</comment>
<dbReference type="InterPro" id="IPR051640">
    <property type="entry name" value="GRB10-interact_GYF"/>
</dbReference>
<feature type="compositionally biased region" description="Basic and acidic residues" evidence="2">
    <location>
        <begin position="1075"/>
        <end position="1086"/>
    </location>
</feature>
<keyword evidence="1" id="KW-0175">Coiled coil</keyword>
<feature type="region of interest" description="Disordered" evidence="2">
    <location>
        <begin position="704"/>
        <end position="778"/>
    </location>
</feature>
<dbReference type="Proteomes" id="UP000605846">
    <property type="component" value="Unassembled WGS sequence"/>
</dbReference>
<feature type="region of interest" description="Disordered" evidence="2">
    <location>
        <begin position="790"/>
        <end position="821"/>
    </location>
</feature>
<dbReference type="AlphaFoldDB" id="A0A8H7BSR1"/>
<feature type="compositionally biased region" description="Basic and acidic residues" evidence="2">
    <location>
        <begin position="142"/>
        <end position="159"/>
    </location>
</feature>
<evidence type="ECO:0000313" key="4">
    <source>
        <dbReference type="EMBL" id="KAF7729266.1"/>
    </source>
</evidence>
<feature type="domain" description="GYF" evidence="3">
    <location>
        <begin position="361"/>
        <end position="409"/>
    </location>
</feature>
<accession>A0A8H7BSR1</accession>
<keyword evidence="5" id="KW-1185">Reference proteome</keyword>
<evidence type="ECO:0000256" key="2">
    <source>
        <dbReference type="SAM" id="MobiDB-lite"/>
    </source>
</evidence>
<feature type="region of interest" description="Disordered" evidence="2">
    <location>
        <begin position="849"/>
        <end position="874"/>
    </location>
</feature>
<feature type="compositionally biased region" description="Low complexity" evidence="2">
    <location>
        <begin position="1040"/>
        <end position="1066"/>
    </location>
</feature>
<dbReference type="PANTHER" id="PTHR14445:SF36">
    <property type="entry name" value="FI03272P-RELATED"/>
    <property type="match status" value="1"/>
</dbReference>
<dbReference type="OrthoDB" id="6415790at2759"/>
<evidence type="ECO:0000259" key="3">
    <source>
        <dbReference type="PROSITE" id="PS50829"/>
    </source>
</evidence>
<dbReference type="PROSITE" id="PS50829">
    <property type="entry name" value="GYF"/>
    <property type="match status" value="1"/>
</dbReference>